<keyword evidence="10" id="KW-1185">Reference proteome</keyword>
<protein>
    <recommendedName>
        <fullName evidence="8">Peptidase M3A/M3B catalytic domain-containing protein</fullName>
    </recommendedName>
</protein>
<dbReference type="InterPro" id="IPR001567">
    <property type="entry name" value="Pept_M3A_M3B_dom"/>
</dbReference>
<evidence type="ECO:0000256" key="1">
    <source>
        <dbReference type="ARBA" id="ARBA00006040"/>
    </source>
</evidence>
<evidence type="ECO:0000256" key="7">
    <source>
        <dbReference type="RuleBase" id="RU003435"/>
    </source>
</evidence>
<dbReference type="RefSeq" id="XP_003850224.1">
    <property type="nucleotide sequence ID" value="XM_003850176.1"/>
</dbReference>
<dbReference type="Pfam" id="PF01432">
    <property type="entry name" value="Peptidase_M3"/>
    <property type="match status" value="1"/>
</dbReference>
<dbReference type="AlphaFoldDB" id="F9XHB4"/>
<keyword evidence="3 7" id="KW-0479">Metal-binding</keyword>
<dbReference type="PANTHER" id="PTHR11804:SF84">
    <property type="entry name" value="SACCHAROLYSIN"/>
    <property type="match status" value="1"/>
</dbReference>
<dbReference type="PANTHER" id="PTHR11804">
    <property type="entry name" value="PROTEASE M3 THIMET OLIGOPEPTIDASE-RELATED"/>
    <property type="match status" value="1"/>
</dbReference>
<evidence type="ECO:0000313" key="10">
    <source>
        <dbReference type="Proteomes" id="UP000008062"/>
    </source>
</evidence>
<keyword evidence="5 7" id="KW-0862">Zinc</keyword>
<dbReference type="OMA" id="RSGAWCS"/>
<dbReference type="Proteomes" id="UP000008062">
    <property type="component" value="Chromosome 8"/>
</dbReference>
<keyword evidence="6 7" id="KW-0482">Metalloprotease</keyword>
<dbReference type="Gene3D" id="1.10.1370.10">
    <property type="entry name" value="Neurolysin, domain 3"/>
    <property type="match status" value="1"/>
</dbReference>
<dbReference type="Gene3D" id="1.20.1050.40">
    <property type="entry name" value="Endopeptidase. Chain P, domain 1"/>
    <property type="match status" value="1"/>
</dbReference>
<evidence type="ECO:0000313" key="9">
    <source>
        <dbReference type="EMBL" id="EGP85200.1"/>
    </source>
</evidence>
<keyword evidence="4 7" id="KW-0378">Hydrolase</keyword>
<dbReference type="GO" id="GO:0005758">
    <property type="term" value="C:mitochondrial intermembrane space"/>
    <property type="evidence" value="ECO:0007669"/>
    <property type="project" value="TreeGrafter"/>
</dbReference>
<dbReference type="GeneID" id="13394534"/>
<dbReference type="Gene3D" id="3.40.390.10">
    <property type="entry name" value="Collagenase (Catalytic Domain)"/>
    <property type="match status" value="1"/>
</dbReference>
<organism evidence="9 10">
    <name type="scientific">Zymoseptoria tritici (strain CBS 115943 / IPO323)</name>
    <name type="common">Speckled leaf blotch fungus</name>
    <name type="synonym">Septoria tritici</name>
    <dbReference type="NCBI Taxonomy" id="336722"/>
    <lineage>
        <taxon>Eukaryota</taxon>
        <taxon>Fungi</taxon>
        <taxon>Dikarya</taxon>
        <taxon>Ascomycota</taxon>
        <taxon>Pezizomycotina</taxon>
        <taxon>Dothideomycetes</taxon>
        <taxon>Dothideomycetidae</taxon>
        <taxon>Mycosphaerellales</taxon>
        <taxon>Mycosphaerellaceae</taxon>
        <taxon>Zymoseptoria</taxon>
    </lineage>
</organism>
<dbReference type="InterPro" id="IPR045090">
    <property type="entry name" value="Pept_M3A_M3B"/>
</dbReference>
<comment type="cofactor">
    <cofactor evidence="7">
        <name>Zn(2+)</name>
        <dbReference type="ChEBI" id="CHEBI:29105"/>
    </cofactor>
    <text evidence="7">Binds 1 zinc ion.</text>
</comment>
<dbReference type="GO" id="GO:0006508">
    <property type="term" value="P:proteolysis"/>
    <property type="evidence" value="ECO:0007669"/>
    <property type="project" value="UniProtKB-KW"/>
</dbReference>
<dbReference type="GO" id="GO:0004222">
    <property type="term" value="F:metalloendopeptidase activity"/>
    <property type="evidence" value="ECO:0007669"/>
    <property type="project" value="InterPro"/>
</dbReference>
<comment type="similarity">
    <text evidence="1 7">Belongs to the peptidase M3 family.</text>
</comment>
<dbReference type="GO" id="GO:0046872">
    <property type="term" value="F:metal ion binding"/>
    <property type="evidence" value="ECO:0007669"/>
    <property type="project" value="UniProtKB-UniRule"/>
</dbReference>
<reference evidence="9 10" key="1">
    <citation type="journal article" date="2011" name="PLoS Genet.">
        <title>Finished genome of the fungal wheat pathogen Mycosphaerella graminicola reveals dispensome structure, chromosome plasticity, and stealth pathogenesis.</title>
        <authorList>
            <person name="Goodwin S.B."/>
            <person name="Ben M'barek S."/>
            <person name="Dhillon B."/>
            <person name="Wittenberg A.H.J."/>
            <person name="Crane C.F."/>
            <person name="Hane J.K."/>
            <person name="Foster A.J."/>
            <person name="Van der Lee T.A.J."/>
            <person name="Grimwood J."/>
            <person name="Aerts A."/>
            <person name="Antoniw J."/>
            <person name="Bailey A."/>
            <person name="Bluhm B."/>
            <person name="Bowler J."/>
            <person name="Bristow J."/>
            <person name="van der Burgt A."/>
            <person name="Canto-Canche B."/>
            <person name="Churchill A.C.L."/>
            <person name="Conde-Ferraez L."/>
            <person name="Cools H.J."/>
            <person name="Coutinho P.M."/>
            <person name="Csukai M."/>
            <person name="Dehal P."/>
            <person name="De Wit P."/>
            <person name="Donzelli B."/>
            <person name="van de Geest H.C."/>
            <person name="van Ham R.C.H.J."/>
            <person name="Hammond-Kosack K.E."/>
            <person name="Henrissat B."/>
            <person name="Kilian A."/>
            <person name="Kobayashi A.K."/>
            <person name="Koopmann E."/>
            <person name="Kourmpetis Y."/>
            <person name="Kuzniar A."/>
            <person name="Lindquist E."/>
            <person name="Lombard V."/>
            <person name="Maliepaard C."/>
            <person name="Martins N."/>
            <person name="Mehrabi R."/>
            <person name="Nap J.P.H."/>
            <person name="Ponomarenko A."/>
            <person name="Rudd J.J."/>
            <person name="Salamov A."/>
            <person name="Schmutz J."/>
            <person name="Schouten H.J."/>
            <person name="Shapiro H."/>
            <person name="Stergiopoulos I."/>
            <person name="Torriani S.F.F."/>
            <person name="Tu H."/>
            <person name="de Vries R.P."/>
            <person name="Waalwijk C."/>
            <person name="Ware S.B."/>
            <person name="Wiebenga A."/>
            <person name="Zwiers L.-H."/>
            <person name="Oliver R.P."/>
            <person name="Grigoriev I.V."/>
            <person name="Kema G.H.J."/>
        </authorList>
    </citation>
    <scope>NUCLEOTIDE SEQUENCE [LARGE SCALE GENOMIC DNA]</scope>
    <source>
        <strain evidence="10">CBS 115943 / IPO323</strain>
    </source>
</reference>
<dbReference type="SUPFAM" id="SSF55486">
    <property type="entry name" value="Metalloproteases ('zincins'), catalytic domain"/>
    <property type="match status" value="1"/>
</dbReference>
<feature type="domain" description="Peptidase M3A/M3B catalytic" evidence="8">
    <location>
        <begin position="257"/>
        <end position="760"/>
    </location>
</feature>
<dbReference type="EMBL" id="CM001203">
    <property type="protein sequence ID" value="EGP85200.1"/>
    <property type="molecule type" value="Genomic_DNA"/>
</dbReference>
<evidence type="ECO:0000259" key="8">
    <source>
        <dbReference type="Pfam" id="PF01432"/>
    </source>
</evidence>
<dbReference type="eggNOG" id="KOG2089">
    <property type="taxonomic scope" value="Eukaryota"/>
</dbReference>
<dbReference type="HOGENOM" id="CLU_001805_1_2_1"/>
<evidence type="ECO:0000256" key="6">
    <source>
        <dbReference type="ARBA" id="ARBA00023049"/>
    </source>
</evidence>
<evidence type="ECO:0000256" key="4">
    <source>
        <dbReference type="ARBA" id="ARBA00022801"/>
    </source>
</evidence>
<keyword evidence="2 7" id="KW-0645">Protease</keyword>
<evidence type="ECO:0000256" key="5">
    <source>
        <dbReference type="ARBA" id="ARBA00022833"/>
    </source>
</evidence>
<accession>F9XHB4</accession>
<dbReference type="InterPro" id="IPR024077">
    <property type="entry name" value="Neurolysin/TOP_dom2"/>
</dbReference>
<proteinExistence type="inferred from homology"/>
<dbReference type="InterPro" id="IPR024079">
    <property type="entry name" value="MetalloPept_cat_dom_sf"/>
</dbReference>
<gene>
    <name evidence="9" type="ORF">MYCGRDRAFT_46264</name>
</gene>
<dbReference type="KEGG" id="ztr:MYCGRDRAFT_46264"/>
<dbReference type="CDD" id="cd06455">
    <property type="entry name" value="M3A_TOP"/>
    <property type="match status" value="1"/>
</dbReference>
<dbReference type="InParanoid" id="F9XHB4"/>
<evidence type="ECO:0000256" key="3">
    <source>
        <dbReference type="ARBA" id="ARBA00022723"/>
    </source>
</evidence>
<evidence type="ECO:0000256" key="2">
    <source>
        <dbReference type="ARBA" id="ARBA00022670"/>
    </source>
</evidence>
<name>F9XHB4_ZYMTI</name>
<sequence length="770" mass="86316">MLTTTQCARFSRQDQAIASSTQAIALTSSTPPTTHYLAASYVHNRHPEAPMATNSAANMPDLLETTHGAITQTRSAIHQIIHQVPPSTATFTTILRPLAHAENTLAQKTHLLIFHASAHPDPTIRQTSTQARALLDAFAIELALNEPLFTLINAVVHKAEDLAPEDARLLATKYRTSIRHGMLLPDSSSRDRLRELRGQIGEATAAFQANLASANGGVWYSRSALNGVPERVLDSLEVGTTGLVKATFCNAHLAAVLRHAKNPDVRRNFFIAFENSLPENRALFRTVVLLRDEVARLLGYASHASLVLPDRMAGSPEVVEAFLEELRVRLTKTSVLEAEKIRALKAKDLGLDGKEEEEMGYWLWDQPYYHRMMLEEEYQVDQERISEWFPLRVVVERMLGIFEEIFGLKFEAVDEANEEPSDRPPIWHEDVQVFAVQDADDDGAFLGWLYMDLYDRPGKKGGNGCNYNLVPVSPSPPHHCRRPLTQPHGFTRPNGTWQHPSTALLCNFPTPTPSTPTLLHHSEVVTLFHELGHAIHDLVSKTFYACFHGTAVPVDFGEAPSQMLEEWCWTPAILKSLSCHYATLSPSYFTSWQAPTTPGAEQPQETLPDSMITSLIAARNVNAAHFYLNQLRHCIFDMAVHHPSSHEALQAMDLATLYNELRSKILPPRGPETQGESLDWGHGYVWNGHVMQEDYSAGYYSYIFSKVLAADMFESTFRQDPMSRWEGRRYRYTILQPGGSRDAMEMVREFLGREPGSGAFDLRICSNTEL</sequence>
<dbReference type="GO" id="GO:0006518">
    <property type="term" value="P:peptide metabolic process"/>
    <property type="evidence" value="ECO:0007669"/>
    <property type="project" value="TreeGrafter"/>
</dbReference>
<dbReference type="InterPro" id="IPR024080">
    <property type="entry name" value="Neurolysin/TOP_N"/>
</dbReference>
<dbReference type="OrthoDB" id="534666at2759"/>